<dbReference type="InterPro" id="IPR001638">
    <property type="entry name" value="Solute-binding_3/MltF_N"/>
</dbReference>
<evidence type="ECO:0000313" key="3">
    <source>
        <dbReference type="Proteomes" id="UP000315303"/>
    </source>
</evidence>
<feature type="domain" description="Solute-binding protein family 3/N-terminal" evidence="1">
    <location>
        <begin position="26"/>
        <end position="249"/>
    </location>
</feature>
<dbReference type="EMBL" id="SAWY01000003">
    <property type="protein sequence ID" value="TPH18555.1"/>
    <property type="molecule type" value="Genomic_DNA"/>
</dbReference>
<name>A0A502L7W4_9GAMM</name>
<dbReference type="Gene3D" id="3.40.190.10">
    <property type="entry name" value="Periplasmic binding protein-like II"/>
    <property type="match status" value="2"/>
</dbReference>
<dbReference type="RefSeq" id="WP_140601358.1">
    <property type="nucleotide sequence ID" value="NZ_SAWY01000003.1"/>
</dbReference>
<protein>
    <submittedName>
        <fullName evidence="2">Transporter substrate-binding domain-containing protein</fullName>
    </submittedName>
</protein>
<evidence type="ECO:0000313" key="2">
    <source>
        <dbReference type="EMBL" id="TPH18555.1"/>
    </source>
</evidence>
<keyword evidence="3" id="KW-1185">Reference proteome</keyword>
<comment type="caution">
    <text evidence="2">The sequence shown here is derived from an EMBL/GenBank/DDBJ whole genome shotgun (WGS) entry which is preliminary data.</text>
</comment>
<dbReference type="SUPFAM" id="SSF53850">
    <property type="entry name" value="Periplasmic binding protein-like II"/>
    <property type="match status" value="1"/>
</dbReference>
<dbReference type="AlphaFoldDB" id="A0A502L7W4"/>
<sequence length="249" mass="28265">MALLFTSSVSACEFVMGYRTSERLPFIEKAPSNAGIYLDIYQLALKNIGCSLSVVRAPKKRILKMLALGEIDFYPGLGITKKRSEYLEFFDNGLTSHVIALSHSDTDTIHQFSDMSGKVLLTAIGANNFDARQTGILVREAYDLSLSTAVKLLSEKKVDFYLYNKDSVKYFLKAEPNDQIKLHPCCFNEVAMTLGFSKYSKFSKYYKYIQVTELPAKSPIHLNKAEEFKRELEKLKQLGVIAEIKSRYF</sequence>
<organism evidence="2 3">
    <name type="scientific">Litorilituus lipolyticus</name>
    <dbReference type="NCBI Taxonomy" id="2491017"/>
    <lineage>
        <taxon>Bacteria</taxon>
        <taxon>Pseudomonadati</taxon>
        <taxon>Pseudomonadota</taxon>
        <taxon>Gammaproteobacteria</taxon>
        <taxon>Alteromonadales</taxon>
        <taxon>Colwelliaceae</taxon>
        <taxon>Litorilituus</taxon>
    </lineage>
</organism>
<gene>
    <name evidence="2" type="ORF">EPA86_02020</name>
</gene>
<reference evidence="2 3" key="1">
    <citation type="submission" date="2019-01" db="EMBL/GenBank/DDBJ databases">
        <title>Litorilituus lipolytica sp. nov., isolated from intertidal sand of the Yellow Sea in China.</title>
        <authorList>
            <person name="Liu A."/>
        </authorList>
    </citation>
    <scope>NUCLEOTIDE SEQUENCE [LARGE SCALE GENOMIC DNA]</scope>
    <source>
        <strain evidence="2 3">RZ04</strain>
    </source>
</reference>
<evidence type="ECO:0000259" key="1">
    <source>
        <dbReference type="Pfam" id="PF00497"/>
    </source>
</evidence>
<accession>A0A502L7W4</accession>
<dbReference type="OrthoDB" id="8581897at2"/>
<dbReference type="Proteomes" id="UP000315303">
    <property type="component" value="Unassembled WGS sequence"/>
</dbReference>
<proteinExistence type="predicted"/>
<dbReference type="Pfam" id="PF00497">
    <property type="entry name" value="SBP_bac_3"/>
    <property type="match status" value="1"/>
</dbReference>